<evidence type="ECO:0000313" key="6">
    <source>
        <dbReference type="EMBL" id="KGD76741.1"/>
    </source>
</evidence>
<dbReference type="eggNOG" id="COG3608">
    <property type="taxonomic scope" value="Bacteria"/>
</dbReference>
<dbReference type="OrthoDB" id="9782876at2"/>
<keyword evidence="4" id="KW-0862">Zinc</keyword>
<dbReference type="Gene3D" id="3.40.630.10">
    <property type="entry name" value="Zn peptidases"/>
    <property type="match status" value="1"/>
</dbReference>
<gene>
    <name evidence="6" type="ORF">HA49_04450</name>
</gene>
<organism evidence="6 7">
    <name type="scientific">Tatumella morbirosei</name>
    <dbReference type="NCBI Taxonomy" id="642227"/>
    <lineage>
        <taxon>Bacteria</taxon>
        <taxon>Pseudomonadati</taxon>
        <taxon>Pseudomonadota</taxon>
        <taxon>Gammaproteobacteria</taxon>
        <taxon>Enterobacterales</taxon>
        <taxon>Erwiniaceae</taxon>
        <taxon>Tatumella</taxon>
    </lineage>
</organism>
<evidence type="ECO:0000256" key="1">
    <source>
        <dbReference type="ARBA" id="ARBA00001947"/>
    </source>
</evidence>
<dbReference type="InterPro" id="IPR055438">
    <property type="entry name" value="AstE_AspA_cat"/>
</dbReference>
<feature type="domain" description="Succinylglutamate desuccinylase/Aspartoacylase catalytic" evidence="5">
    <location>
        <begin position="49"/>
        <end position="236"/>
    </location>
</feature>
<dbReference type="SUPFAM" id="SSF53187">
    <property type="entry name" value="Zn-dependent exopeptidases"/>
    <property type="match status" value="1"/>
</dbReference>
<evidence type="ECO:0000313" key="7">
    <source>
        <dbReference type="Proteomes" id="UP000029577"/>
    </source>
</evidence>
<dbReference type="InterPro" id="IPR043795">
    <property type="entry name" value="N-alpha-Ac-DABA-like"/>
</dbReference>
<keyword evidence="7" id="KW-1185">Reference proteome</keyword>
<dbReference type="STRING" id="642227.HA49_04450"/>
<dbReference type="GO" id="GO:0046872">
    <property type="term" value="F:metal ion binding"/>
    <property type="evidence" value="ECO:0007669"/>
    <property type="project" value="UniProtKB-KW"/>
</dbReference>
<protein>
    <submittedName>
        <fullName evidence="6">Succinylglutamate desuccinylase</fullName>
    </submittedName>
</protein>
<dbReference type="CDD" id="cd06252">
    <property type="entry name" value="M14_ASTE_ASPA-like"/>
    <property type="match status" value="1"/>
</dbReference>
<reference evidence="6" key="1">
    <citation type="submission" date="2014-12" db="EMBL/GenBank/DDBJ databases">
        <title>The draft genome of the Tatumella morbirosei type strain, LMG23360T isolated from pineapple rot.</title>
        <authorList>
            <person name="Smits T.H."/>
            <person name="Palmer M."/>
            <person name="Venter S.N."/>
            <person name="Duffy B."/>
            <person name="Steenkamp E.T."/>
            <person name="Chan W.Y."/>
            <person name="Coutinho T.A."/>
            <person name="Coetzee M.P."/>
            <person name="De Maayer P."/>
        </authorList>
    </citation>
    <scope>NUCLEOTIDE SEQUENCE [LARGE SCALE GENOMIC DNA]</scope>
    <source>
        <strain evidence="6">LMG 23360</strain>
    </source>
</reference>
<evidence type="ECO:0000259" key="5">
    <source>
        <dbReference type="Pfam" id="PF24827"/>
    </source>
</evidence>
<dbReference type="AlphaFoldDB" id="A0A095TIR6"/>
<name>A0A095TIR6_9GAMM</name>
<evidence type="ECO:0000256" key="4">
    <source>
        <dbReference type="ARBA" id="ARBA00022833"/>
    </source>
</evidence>
<dbReference type="PANTHER" id="PTHR37326">
    <property type="entry name" value="BLL3975 PROTEIN"/>
    <property type="match status" value="1"/>
</dbReference>
<dbReference type="RefSeq" id="WP_038017178.1">
    <property type="nucleotide sequence ID" value="NZ_JPKR02000001.1"/>
</dbReference>
<dbReference type="InterPro" id="IPR053138">
    <property type="entry name" value="N-alpha-Ac-DABA_deacetylase"/>
</dbReference>
<dbReference type="GO" id="GO:0016811">
    <property type="term" value="F:hydrolase activity, acting on carbon-nitrogen (but not peptide) bonds, in linear amides"/>
    <property type="evidence" value="ECO:0007669"/>
    <property type="project" value="InterPro"/>
</dbReference>
<dbReference type="PIRSF" id="PIRSF039012">
    <property type="entry name" value="ASP"/>
    <property type="match status" value="1"/>
</dbReference>
<dbReference type="EMBL" id="JPKR02000001">
    <property type="protein sequence ID" value="KGD76741.1"/>
    <property type="molecule type" value="Genomic_DNA"/>
</dbReference>
<keyword evidence="3" id="KW-0378">Hydrolase</keyword>
<comment type="cofactor">
    <cofactor evidence="1">
        <name>Zn(2+)</name>
        <dbReference type="ChEBI" id="CHEBI:29105"/>
    </cofactor>
</comment>
<evidence type="ECO:0000256" key="3">
    <source>
        <dbReference type="ARBA" id="ARBA00022801"/>
    </source>
</evidence>
<dbReference type="Pfam" id="PF24827">
    <property type="entry name" value="AstE_AspA_cat"/>
    <property type="match status" value="1"/>
</dbReference>
<dbReference type="GO" id="GO:0016788">
    <property type="term" value="F:hydrolase activity, acting on ester bonds"/>
    <property type="evidence" value="ECO:0007669"/>
    <property type="project" value="InterPro"/>
</dbReference>
<keyword evidence="2" id="KW-0479">Metal-binding</keyword>
<dbReference type="Proteomes" id="UP000029577">
    <property type="component" value="Unassembled WGS sequence"/>
</dbReference>
<evidence type="ECO:0000256" key="2">
    <source>
        <dbReference type="ARBA" id="ARBA00022723"/>
    </source>
</evidence>
<proteinExistence type="predicted"/>
<accession>A0A095TIR6</accession>
<comment type="caution">
    <text evidence="6">The sequence shown here is derived from an EMBL/GenBank/DDBJ whole genome shotgun (WGS) entry which is preliminary data.</text>
</comment>
<dbReference type="PANTHER" id="PTHR37326:SF1">
    <property type="entry name" value="BLL3975 PROTEIN"/>
    <property type="match status" value="1"/>
</dbReference>
<sequence length="336" mass="36468">MTSQRSLISATVDWDADGYQTGVLLLPHSHDTSAYGRIPIPVAVLKQGNGPTVLMTGGNHGDELEGPIALMKIMQEMENWKINGRIIVIPGLNFPAFQKGTRTSPLDKGNLNRMFPGNRNGSLTEMIAHYVDTELFPISDVILDMHAGGASFNHAPVLLAALPEDTAQHDDYIKLVNAFNAPTTMIMDLLGEDRTYGAAAESHGKLFLCGEFGGGASCNPDYLQIVEAGLRRVLQALDVISHAPAQQQSETRLMKVKGAGHYLFSRGRGVFEPCFKLGDHVHPGQLAGRLFNIDAPWEAATEHYFSQEGEIMVTRTFSHVVAGDCLAVIASPSSWC</sequence>